<dbReference type="AlphaFoldDB" id="A0A1Y1W3S5"/>
<dbReference type="STRING" id="61395.A0A1Y1W3S5"/>
<reference evidence="5 6" key="1">
    <citation type="submission" date="2016-07" db="EMBL/GenBank/DDBJ databases">
        <title>Pervasive Adenine N6-methylation of Active Genes in Fungi.</title>
        <authorList>
            <consortium name="DOE Joint Genome Institute"/>
            <person name="Mondo S.J."/>
            <person name="Dannebaum R.O."/>
            <person name="Kuo R.C."/>
            <person name="Labutti K."/>
            <person name="Haridas S."/>
            <person name="Kuo A."/>
            <person name="Salamov A."/>
            <person name="Ahrendt S.R."/>
            <person name="Lipzen A."/>
            <person name="Sullivan W."/>
            <person name="Andreopoulos W.B."/>
            <person name="Clum A."/>
            <person name="Lindquist E."/>
            <person name="Daum C."/>
            <person name="Ramamoorthy G.K."/>
            <person name="Gryganskyi A."/>
            <person name="Culley D."/>
            <person name="Magnuson J.K."/>
            <person name="James T.Y."/>
            <person name="O'Malley M.A."/>
            <person name="Stajich J.E."/>
            <person name="Spatafora J.W."/>
            <person name="Visel A."/>
            <person name="Grigoriev I.V."/>
        </authorList>
    </citation>
    <scope>NUCLEOTIDE SEQUENCE [LARGE SCALE GENOMIC DNA]</scope>
    <source>
        <strain evidence="5 6">ATCC 12442</strain>
    </source>
</reference>
<feature type="region of interest" description="Disordered" evidence="3">
    <location>
        <begin position="150"/>
        <end position="172"/>
    </location>
</feature>
<dbReference type="Proteomes" id="UP000193922">
    <property type="component" value="Unassembled WGS sequence"/>
</dbReference>
<dbReference type="Pfam" id="PF12047">
    <property type="entry name" value="DNMT1-RFD"/>
    <property type="match status" value="1"/>
</dbReference>
<dbReference type="InterPro" id="IPR022702">
    <property type="entry name" value="Cytosine_MeTrfase1_RFD"/>
</dbReference>
<dbReference type="EMBL" id="MCFD01000010">
    <property type="protein sequence ID" value="ORX68200.1"/>
    <property type="molecule type" value="Genomic_DNA"/>
</dbReference>
<feature type="compositionally biased region" description="Low complexity" evidence="3">
    <location>
        <begin position="46"/>
        <end position="58"/>
    </location>
</feature>
<feature type="region of interest" description="Disordered" evidence="3">
    <location>
        <begin position="367"/>
        <end position="403"/>
    </location>
</feature>
<evidence type="ECO:0000256" key="3">
    <source>
        <dbReference type="SAM" id="MobiDB-lite"/>
    </source>
</evidence>
<accession>A0A1Y1W3S5</accession>
<feature type="compositionally biased region" description="Acidic residues" evidence="3">
    <location>
        <begin position="150"/>
        <end position="167"/>
    </location>
</feature>
<evidence type="ECO:0000313" key="5">
    <source>
        <dbReference type="EMBL" id="ORX68200.1"/>
    </source>
</evidence>
<feature type="compositionally biased region" description="Polar residues" evidence="3">
    <location>
        <begin position="367"/>
        <end position="377"/>
    </location>
</feature>
<protein>
    <recommendedName>
        <fullName evidence="4">RFTS domain-containing protein</fullName>
    </recommendedName>
</protein>
<keyword evidence="6" id="KW-1185">Reference proteome</keyword>
<gene>
    <name evidence="5" type="ORF">DL89DRAFT_27952</name>
</gene>
<evidence type="ECO:0000259" key="4">
    <source>
        <dbReference type="Pfam" id="PF12047"/>
    </source>
</evidence>
<sequence>MTGSQATRALLSQNQTGMQVAVLALRCRRAYALSWHLQQYSRGSVASASKSATTSSQSPRPPARQPRMARYKERENEPLEEPGMEVLFEVLAEDPEKGDVEDLPCRTLDDFVVFDQMNGNMVMSLEDIGEEGTDITIAGDVAALAASELDDSIEEPDDDDDDDEDNELTMHRRAGGQPLRLSAIMYYEVHLTQRGESEIWVRTCFAWYKLLNPHPGYVHMYAPLYKIVYIAHQAVLRAAETPDLTISKFSKEVMQGTSDILSLLPPVSMNEFNKNRDLIMDEVHVCCGALDREHLLETPFLRALCREPVKGRAPKRAPAANRGRSTAQSKTTGEPKKENPACITQLVADIARGLYAKHLINVTAYQTASPKQQQTGTDMDGGLGSDVKKWEKKYSSPCHDQNN</sequence>
<evidence type="ECO:0000313" key="6">
    <source>
        <dbReference type="Proteomes" id="UP000193922"/>
    </source>
</evidence>
<comment type="caution">
    <text evidence="5">The sequence shown here is derived from an EMBL/GenBank/DDBJ whole genome shotgun (WGS) entry which is preliminary data.</text>
</comment>
<feature type="compositionally biased region" description="Polar residues" evidence="3">
    <location>
        <begin position="323"/>
        <end position="332"/>
    </location>
</feature>
<keyword evidence="2" id="KW-0539">Nucleus</keyword>
<feature type="region of interest" description="Disordered" evidence="3">
    <location>
        <begin position="311"/>
        <end position="338"/>
    </location>
</feature>
<feature type="region of interest" description="Disordered" evidence="3">
    <location>
        <begin position="46"/>
        <end position="69"/>
    </location>
</feature>
<evidence type="ECO:0000256" key="1">
    <source>
        <dbReference type="ARBA" id="ARBA00004123"/>
    </source>
</evidence>
<dbReference type="GeneID" id="63806222"/>
<name>A0A1Y1W3S5_9FUNG</name>
<proteinExistence type="predicted"/>
<dbReference type="OrthoDB" id="5376140at2759"/>
<dbReference type="GO" id="GO:0005634">
    <property type="term" value="C:nucleus"/>
    <property type="evidence" value="ECO:0007669"/>
    <property type="project" value="UniProtKB-SubCell"/>
</dbReference>
<dbReference type="RefSeq" id="XP_040742014.1">
    <property type="nucleotide sequence ID" value="XM_040889574.1"/>
</dbReference>
<feature type="domain" description="RFTS" evidence="4">
    <location>
        <begin position="101"/>
        <end position="233"/>
    </location>
</feature>
<comment type="subcellular location">
    <subcellularLocation>
        <location evidence="1">Nucleus</location>
    </subcellularLocation>
</comment>
<organism evidence="5 6">
    <name type="scientific">Linderina pennispora</name>
    <dbReference type="NCBI Taxonomy" id="61395"/>
    <lineage>
        <taxon>Eukaryota</taxon>
        <taxon>Fungi</taxon>
        <taxon>Fungi incertae sedis</taxon>
        <taxon>Zoopagomycota</taxon>
        <taxon>Kickxellomycotina</taxon>
        <taxon>Kickxellomycetes</taxon>
        <taxon>Kickxellales</taxon>
        <taxon>Kickxellaceae</taxon>
        <taxon>Linderina</taxon>
    </lineage>
</organism>
<evidence type="ECO:0000256" key="2">
    <source>
        <dbReference type="ARBA" id="ARBA00023242"/>
    </source>
</evidence>